<reference evidence="13 14" key="1">
    <citation type="journal article" date="2023" name="ISME J.">
        <title>Cultivation and genomic characterization of novel and ubiquitous marine nitrite-oxidizing bacteria from the Nitrospirales.</title>
        <authorList>
            <person name="Mueller A.J."/>
            <person name="Daebeler A."/>
            <person name="Herbold C.W."/>
            <person name="Kirkegaard R.H."/>
            <person name="Daims H."/>
        </authorList>
    </citation>
    <scope>NUCLEOTIDE SEQUENCE [LARGE SCALE GENOMIC DNA]</scope>
    <source>
        <strain evidence="13 14">EB</strain>
    </source>
</reference>
<sequence length="576" mass="62148">MNQEDLLLGIIIILAAAVVAIPLCKRLGLGVVIGYLAAGAAVGPWGLGVTSEVETLRHFAEFGVVFLLFLIGLEIHLDKLWQMRQAVLGLGTAQIVLTAGCLAGIGLYAGLPWPVALITGFGLAMSSTAFGLQILAERGETASPHGQAALAILLMQDLAVVPFLAAIPLLGGIPETAQDPLWFSGLKILGALALVLLVGRYVLRPALRIIASTRHTEAFSGAAILTVLGAAWLMEQVHLSMALGAFLTGLLLSDSEYRHQIEAAILPLREFLLGLFFMSVGMSVDFGFIHQQGSSLVLLVISVMIIKALVLLIICRVSGHTREDSIRVALLLPQCGEFCFVLFGLAVAKGVMTHELFQVLLILIAMTMFFTPILDLASSRLIHWFRQPSGTPMEKPPLSQDQHVIIAGFGRVGQTVAKMLHIQNVPYQAFDVNPAKVDIGRKQGYDVYFGDVSQAEVLQAAGAGHAKLVVLTVDDPRIAEKTVSAIRYLYPSLPIEARAHDLPHGHFLKQLGADRTVPETIEASLELGRSALIYGGIGEQTANSMLEDFRRDEYALLRKILLRNSELPPSPKIPQT</sequence>
<evidence type="ECO:0000313" key="14">
    <source>
        <dbReference type="Proteomes" id="UP001250932"/>
    </source>
</evidence>
<comment type="caution">
    <text evidence="13">The sequence shown here is derived from an EMBL/GenBank/DDBJ whole genome shotgun (WGS) entry which is preliminary data.</text>
</comment>
<feature type="transmembrane region" description="Helical" evidence="11">
    <location>
        <begin position="329"/>
        <end position="351"/>
    </location>
</feature>
<comment type="subcellular location">
    <subcellularLocation>
        <location evidence="1">Membrane</location>
        <topology evidence="1">Multi-pass membrane protein</topology>
    </subcellularLocation>
</comment>
<keyword evidence="6 11" id="KW-0812">Transmembrane</keyword>
<comment type="similarity">
    <text evidence="2">Belongs to the monovalent cation:proton antiporter 2 (CPA2) transporter (TC 2.A.37) family.</text>
</comment>
<name>A0ABU3K5W6_9BACT</name>
<evidence type="ECO:0000256" key="2">
    <source>
        <dbReference type="ARBA" id="ARBA00005551"/>
    </source>
</evidence>
<feature type="transmembrane region" description="Helical" evidence="11">
    <location>
        <begin position="29"/>
        <end position="47"/>
    </location>
</feature>
<evidence type="ECO:0000256" key="9">
    <source>
        <dbReference type="ARBA" id="ARBA00023065"/>
    </source>
</evidence>
<dbReference type="InterPro" id="IPR004771">
    <property type="entry name" value="K/H_exchanger"/>
</dbReference>
<keyword evidence="5" id="KW-0633">Potassium transport</keyword>
<evidence type="ECO:0000256" key="1">
    <source>
        <dbReference type="ARBA" id="ARBA00004141"/>
    </source>
</evidence>
<keyword evidence="10 11" id="KW-0472">Membrane</keyword>
<dbReference type="Pfam" id="PF00999">
    <property type="entry name" value="Na_H_Exchanger"/>
    <property type="match status" value="1"/>
</dbReference>
<feature type="transmembrane region" description="Helical" evidence="11">
    <location>
        <begin position="148"/>
        <end position="170"/>
    </location>
</feature>
<feature type="transmembrane region" description="Helical" evidence="11">
    <location>
        <begin position="215"/>
        <end position="233"/>
    </location>
</feature>
<keyword evidence="9" id="KW-0406">Ion transport</keyword>
<keyword evidence="3" id="KW-0813">Transport</keyword>
<evidence type="ECO:0000256" key="5">
    <source>
        <dbReference type="ARBA" id="ARBA00022538"/>
    </source>
</evidence>
<keyword evidence="14" id="KW-1185">Reference proteome</keyword>
<keyword evidence="4" id="KW-0050">Antiport</keyword>
<dbReference type="PROSITE" id="PS51201">
    <property type="entry name" value="RCK_N"/>
    <property type="match status" value="1"/>
</dbReference>
<dbReference type="InterPro" id="IPR003148">
    <property type="entry name" value="RCK_N"/>
</dbReference>
<evidence type="ECO:0000256" key="4">
    <source>
        <dbReference type="ARBA" id="ARBA00022449"/>
    </source>
</evidence>
<dbReference type="SUPFAM" id="SSF51735">
    <property type="entry name" value="NAD(P)-binding Rossmann-fold domains"/>
    <property type="match status" value="1"/>
</dbReference>
<dbReference type="InterPro" id="IPR038770">
    <property type="entry name" value="Na+/solute_symporter_sf"/>
</dbReference>
<dbReference type="InterPro" id="IPR006153">
    <property type="entry name" value="Cation/H_exchanger_TM"/>
</dbReference>
<evidence type="ECO:0000256" key="11">
    <source>
        <dbReference type="SAM" id="Phobius"/>
    </source>
</evidence>
<evidence type="ECO:0000256" key="8">
    <source>
        <dbReference type="ARBA" id="ARBA00022989"/>
    </source>
</evidence>
<dbReference type="EMBL" id="JAQOUE010000001">
    <property type="protein sequence ID" value="MDT7041750.1"/>
    <property type="molecule type" value="Genomic_DNA"/>
</dbReference>
<evidence type="ECO:0000259" key="12">
    <source>
        <dbReference type="PROSITE" id="PS51201"/>
    </source>
</evidence>
<evidence type="ECO:0000256" key="10">
    <source>
        <dbReference type="ARBA" id="ARBA00023136"/>
    </source>
</evidence>
<dbReference type="PANTHER" id="PTHR46157:SF4">
    <property type="entry name" value="K(+) EFFLUX ANTIPORTER 3, CHLOROPLASTIC"/>
    <property type="match status" value="1"/>
</dbReference>
<dbReference type="NCBIfam" id="TIGR00932">
    <property type="entry name" value="2a37"/>
    <property type="match status" value="1"/>
</dbReference>
<dbReference type="RefSeq" id="WP_313832098.1">
    <property type="nucleotide sequence ID" value="NZ_JAQOUE010000001.1"/>
</dbReference>
<dbReference type="Proteomes" id="UP001250932">
    <property type="component" value="Unassembled WGS sequence"/>
</dbReference>
<dbReference type="InterPro" id="IPR036291">
    <property type="entry name" value="NAD(P)-bd_dom_sf"/>
</dbReference>
<evidence type="ECO:0000256" key="3">
    <source>
        <dbReference type="ARBA" id="ARBA00022448"/>
    </source>
</evidence>
<accession>A0ABU3K5W6</accession>
<feature type="transmembrane region" description="Helical" evidence="11">
    <location>
        <begin position="59"/>
        <end position="75"/>
    </location>
</feature>
<feature type="transmembrane region" description="Helical" evidence="11">
    <location>
        <begin position="296"/>
        <end position="317"/>
    </location>
</feature>
<proteinExistence type="inferred from homology"/>
<evidence type="ECO:0000313" key="13">
    <source>
        <dbReference type="EMBL" id="MDT7041750.1"/>
    </source>
</evidence>
<feature type="transmembrane region" description="Helical" evidence="11">
    <location>
        <begin position="115"/>
        <end position="136"/>
    </location>
</feature>
<evidence type="ECO:0000256" key="6">
    <source>
        <dbReference type="ARBA" id="ARBA00022692"/>
    </source>
</evidence>
<gene>
    <name evidence="13" type="ORF">PPG34_05260</name>
</gene>
<feature type="transmembrane region" description="Helical" evidence="11">
    <location>
        <begin position="87"/>
        <end position="109"/>
    </location>
</feature>
<organism evidence="13 14">
    <name type="scientific">Candidatus Nitronereus thalassa</name>
    <dbReference type="NCBI Taxonomy" id="3020898"/>
    <lineage>
        <taxon>Bacteria</taxon>
        <taxon>Pseudomonadati</taxon>
        <taxon>Nitrospirota</taxon>
        <taxon>Nitrospiria</taxon>
        <taxon>Nitrospirales</taxon>
        <taxon>Nitrospiraceae</taxon>
        <taxon>Candidatus Nitronereus</taxon>
    </lineage>
</organism>
<dbReference type="PANTHER" id="PTHR46157">
    <property type="entry name" value="K(+) EFFLUX ANTIPORTER 3, CHLOROPLASTIC"/>
    <property type="match status" value="1"/>
</dbReference>
<feature type="transmembrane region" description="Helical" evidence="11">
    <location>
        <begin position="182"/>
        <end position="203"/>
    </location>
</feature>
<evidence type="ECO:0000256" key="7">
    <source>
        <dbReference type="ARBA" id="ARBA00022958"/>
    </source>
</evidence>
<protein>
    <submittedName>
        <fullName evidence="13">Monovalent cation:proton antiporter-2 (CPA2) family protein</fullName>
    </submittedName>
</protein>
<feature type="transmembrane region" description="Helical" evidence="11">
    <location>
        <begin position="357"/>
        <end position="377"/>
    </location>
</feature>
<dbReference type="Gene3D" id="3.40.50.720">
    <property type="entry name" value="NAD(P)-binding Rossmann-like Domain"/>
    <property type="match status" value="1"/>
</dbReference>
<dbReference type="Pfam" id="PF02254">
    <property type="entry name" value="TrkA_N"/>
    <property type="match status" value="1"/>
</dbReference>
<dbReference type="Gene3D" id="1.20.1530.20">
    <property type="match status" value="1"/>
</dbReference>
<feature type="transmembrane region" description="Helical" evidence="11">
    <location>
        <begin position="6"/>
        <end position="24"/>
    </location>
</feature>
<feature type="domain" description="RCK N-terminal" evidence="12">
    <location>
        <begin position="401"/>
        <end position="518"/>
    </location>
</feature>
<keyword evidence="8 11" id="KW-1133">Transmembrane helix</keyword>
<keyword evidence="7" id="KW-0630">Potassium</keyword>